<evidence type="ECO:0000256" key="9">
    <source>
        <dbReference type="ARBA" id="ARBA00023163"/>
    </source>
</evidence>
<reference evidence="14" key="1">
    <citation type="journal article" date="2016" name="Sci. Rep.">
        <title>Molecular characterization of firefly nuptial gifts: a multi-omics approach sheds light on postcopulatory sexual selection.</title>
        <authorList>
            <person name="Al-Wathiqui N."/>
            <person name="Fallon T.R."/>
            <person name="South A."/>
            <person name="Weng J.K."/>
            <person name="Lewis S.M."/>
        </authorList>
    </citation>
    <scope>NUCLEOTIDE SEQUENCE</scope>
</reference>
<dbReference type="PROSITE" id="PS50097">
    <property type="entry name" value="BTB"/>
    <property type="match status" value="1"/>
</dbReference>
<protein>
    <recommendedName>
        <fullName evidence="13">BTB domain-containing protein</fullName>
    </recommendedName>
</protein>
<dbReference type="InterPro" id="IPR011333">
    <property type="entry name" value="SKP1/BTB/POZ_sf"/>
</dbReference>
<dbReference type="InterPro" id="IPR051095">
    <property type="entry name" value="Dros_DevTransReg"/>
</dbReference>
<evidence type="ECO:0000313" key="14">
    <source>
        <dbReference type="EMBL" id="JAV86426.1"/>
    </source>
</evidence>
<feature type="compositionally biased region" description="Acidic residues" evidence="12">
    <location>
        <begin position="563"/>
        <end position="572"/>
    </location>
</feature>
<keyword evidence="3" id="KW-0479">Metal-binding</keyword>
<dbReference type="GO" id="GO:0045476">
    <property type="term" value="P:nurse cell apoptotic process"/>
    <property type="evidence" value="ECO:0007669"/>
    <property type="project" value="UniProtKB-ARBA"/>
</dbReference>
<evidence type="ECO:0000256" key="2">
    <source>
        <dbReference type="ARBA" id="ARBA00022473"/>
    </source>
</evidence>
<name>A0A1Y1MR24_PHOPY</name>
<organism evidence="14">
    <name type="scientific">Photinus pyralis</name>
    <name type="common">Common eastern firefly</name>
    <name type="synonym">Lampyris pyralis</name>
    <dbReference type="NCBI Taxonomy" id="7054"/>
    <lineage>
        <taxon>Eukaryota</taxon>
        <taxon>Metazoa</taxon>
        <taxon>Ecdysozoa</taxon>
        <taxon>Arthropoda</taxon>
        <taxon>Hexapoda</taxon>
        <taxon>Insecta</taxon>
        <taxon>Pterygota</taxon>
        <taxon>Neoptera</taxon>
        <taxon>Endopterygota</taxon>
        <taxon>Coleoptera</taxon>
        <taxon>Polyphaga</taxon>
        <taxon>Elateriformia</taxon>
        <taxon>Elateroidea</taxon>
        <taxon>Lampyridae</taxon>
        <taxon>Lampyrinae</taxon>
        <taxon>Photinus</taxon>
    </lineage>
</organism>
<evidence type="ECO:0000256" key="6">
    <source>
        <dbReference type="ARBA" id="ARBA00022833"/>
    </source>
</evidence>
<comment type="subcellular location">
    <subcellularLocation>
        <location evidence="1">Nucleus</location>
    </subcellularLocation>
</comment>
<evidence type="ECO:0000256" key="3">
    <source>
        <dbReference type="ARBA" id="ARBA00022723"/>
    </source>
</evidence>
<dbReference type="GO" id="GO:0048813">
    <property type="term" value="P:dendrite morphogenesis"/>
    <property type="evidence" value="ECO:0007669"/>
    <property type="project" value="UniProtKB-ARBA"/>
</dbReference>
<dbReference type="CDD" id="cd18315">
    <property type="entry name" value="BTB_POZ_BAB-like"/>
    <property type="match status" value="1"/>
</dbReference>
<feature type="domain" description="BTB" evidence="13">
    <location>
        <begin position="227"/>
        <end position="293"/>
    </location>
</feature>
<feature type="region of interest" description="Disordered" evidence="12">
    <location>
        <begin position="540"/>
        <end position="572"/>
    </location>
</feature>
<keyword evidence="6" id="KW-0862">Zinc</keyword>
<dbReference type="AlphaFoldDB" id="A0A1Y1MR24"/>
<dbReference type="Pfam" id="PF04500">
    <property type="entry name" value="FLYWCH"/>
    <property type="match status" value="1"/>
</dbReference>
<keyword evidence="2" id="KW-0217">Developmental protein</keyword>
<proteinExistence type="predicted"/>
<keyword evidence="5" id="KW-0221">Differentiation</keyword>
<evidence type="ECO:0000256" key="5">
    <source>
        <dbReference type="ARBA" id="ARBA00022782"/>
    </source>
</evidence>
<sequence length="572" mass="64320">MFLKGPYIHTLYSSSVLAGRRSHFRKIGRLVAKRESFDYRTGEMNDNVEIIRSNKGGLKLIHRGYMYTVHKKRQGGGIRWRCTQRSLHCKGSISTGNGPPTVNMPHNHIPDPHSVALARCRQVEEFPDITSMLETECEDVKDNIQRMVYSAPHVQIPTTSDGALQSQPLSPTKLKVLRQNSSKCYLNKSVSESVSHLPPEEVCLRWNSHHSNMQSSFPRLLEKEQYVDVTLIADGQSLKCHRMILSSCSAYFEDILSDITPTQHPVIILKSTPYWILRALIDFMYAGEVNIDQNRLPELLDVAELLKIKGLAGKNSADQDQSIKQEDLQESIVKEDVVKSSSPTKAEDAPISDPLELLQPKFLDDPIMKNKDKSLPRKIFTKKIRKRKASDGETASPPLFPMRRGTRSRPNVKVPRYYDYEDIVKPSTSDSQPESPGVTIKSEPLDIDEHEPTFLAENSDGKATVTAKPKAIEKKPIKTEELKPEQLYKIKIKCLASLSESSANEREQNDSDPLDIDADTKNNDILSALEIIKIDCSAHTQPKTAESEKPTAVEIVSSTPVVDESEKEAEEK</sequence>
<evidence type="ECO:0000256" key="10">
    <source>
        <dbReference type="ARBA" id="ARBA00023242"/>
    </source>
</evidence>
<dbReference type="PANTHER" id="PTHR23110">
    <property type="entry name" value="BTB DOMAIN TRANSCRIPTION FACTOR"/>
    <property type="match status" value="1"/>
</dbReference>
<keyword evidence="10" id="KW-0539">Nucleus</keyword>
<evidence type="ECO:0000259" key="13">
    <source>
        <dbReference type="PROSITE" id="PS50097"/>
    </source>
</evidence>
<keyword evidence="7" id="KW-0524">Neurogenesis</keyword>
<dbReference type="SMART" id="SM00225">
    <property type="entry name" value="BTB"/>
    <property type="match status" value="1"/>
</dbReference>
<dbReference type="PANTHER" id="PTHR23110:SF111">
    <property type="entry name" value="LONGITUDINALS LACKING PROTEIN, ISOFORMS F_I_K_T"/>
    <property type="match status" value="1"/>
</dbReference>
<dbReference type="GO" id="GO:0035167">
    <property type="term" value="P:larval lymph gland hemopoiesis"/>
    <property type="evidence" value="ECO:0007669"/>
    <property type="project" value="UniProtKB-ARBA"/>
</dbReference>
<dbReference type="Pfam" id="PF00651">
    <property type="entry name" value="BTB"/>
    <property type="match status" value="1"/>
</dbReference>
<comment type="function">
    <text evidence="11">Putative transcription factor required for axon growth and guidance in the central and peripheral nervous systems. Repels CNS axons away from the midline by promoting the expression of the midline repellent sli and its receptor robo.</text>
</comment>
<evidence type="ECO:0000256" key="12">
    <source>
        <dbReference type="SAM" id="MobiDB-lite"/>
    </source>
</evidence>
<dbReference type="GO" id="GO:0016199">
    <property type="term" value="P:axon midline choice point recognition"/>
    <property type="evidence" value="ECO:0007669"/>
    <property type="project" value="UniProtKB-ARBA"/>
</dbReference>
<evidence type="ECO:0000256" key="11">
    <source>
        <dbReference type="ARBA" id="ARBA00037382"/>
    </source>
</evidence>
<dbReference type="GO" id="GO:0005634">
    <property type="term" value="C:nucleus"/>
    <property type="evidence" value="ECO:0007669"/>
    <property type="project" value="UniProtKB-SubCell"/>
</dbReference>
<dbReference type="GO" id="GO:0007526">
    <property type="term" value="P:larval somatic muscle development"/>
    <property type="evidence" value="ECO:0007669"/>
    <property type="project" value="UniProtKB-ARBA"/>
</dbReference>
<dbReference type="GO" id="GO:0006357">
    <property type="term" value="P:regulation of transcription by RNA polymerase II"/>
    <property type="evidence" value="ECO:0007669"/>
    <property type="project" value="TreeGrafter"/>
</dbReference>
<feature type="region of interest" description="Disordered" evidence="12">
    <location>
        <begin position="499"/>
        <end position="519"/>
    </location>
</feature>
<dbReference type="GO" id="GO:0007464">
    <property type="term" value="P:R3/R4 cell fate commitment"/>
    <property type="evidence" value="ECO:0007669"/>
    <property type="project" value="UniProtKB-ARBA"/>
</dbReference>
<dbReference type="Gene3D" id="3.30.710.10">
    <property type="entry name" value="Potassium Channel Kv1.1, Chain A"/>
    <property type="match status" value="1"/>
</dbReference>
<evidence type="ECO:0000256" key="1">
    <source>
        <dbReference type="ARBA" id="ARBA00004123"/>
    </source>
</evidence>
<dbReference type="InterPro" id="IPR007588">
    <property type="entry name" value="Znf_FLYWCH"/>
</dbReference>
<keyword evidence="8" id="KW-0805">Transcription regulation</keyword>
<dbReference type="GO" id="GO:0045467">
    <property type="term" value="P:R7 cell development"/>
    <property type="evidence" value="ECO:0007669"/>
    <property type="project" value="UniProtKB-ARBA"/>
</dbReference>
<keyword evidence="9" id="KW-0804">Transcription</keyword>
<dbReference type="SUPFAM" id="SSF54695">
    <property type="entry name" value="POZ domain"/>
    <property type="match status" value="1"/>
</dbReference>
<feature type="region of interest" description="Disordered" evidence="12">
    <location>
        <begin position="381"/>
        <end position="446"/>
    </location>
</feature>
<dbReference type="InterPro" id="IPR000210">
    <property type="entry name" value="BTB/POZ_dom"/>
</dbReference>
<dbReference type="GO" id="GO:0008406">
    <property type="term" value="P:gonad development"/>
    <property type="evidence" value="ECO:0007669"/>
    <property type="project" value="UniProtKB-ARBA"/>
</dbReference>
<dbReference type="Gene3D" id="2.20.25.240">
    <property type="match status" value="1"/>
</dbReference>
<dbReference type="GO" id="GO:0008270">
    <property type="term" value="F:zinc ion binding"/>
    <property type="evidence" value="ECO:0007669"/>
    <property type="project" value="UniProtKB-KW"/>
</dbReference>
<accession>A0A1Y1MR24</accession>
<evidence type="ECO:0000256" key="7">
    <source>
        <dbReference type="ARBA" id="ARBA00022902"/>
    </source>
</evidence>
<evidence type="ECO:0000256" key="8">
    <source>
        <dbReference type="ARBA" id="ARBA00023015"/>
    </source>
</evidence>
<evidence type="ECO:0000256" key="4">
    <source>
        <dbReference type="ARBA" id="ARBA00022771"/>
    </source>
</evidence>
<keyword evidence="4" id="KW-0863">Zinc-finger</keyword>
<dbReference type="EMBL" id="GEZM01028153">
    <property type="protein sequence ID" value="JAV86426.1"/>
    <property type="molecule type" value="Transcribed_RNA"/>
</dbReference>